<comment type="caution">
    <text evidence="16">The sequence shown here is derived from an EMBL/GenBank/DDBJ whole genome shotgun (WGS) entry which is preliminary data.</text>
</comment>
<reference evidence="17" key="1">
    <citation type="submission" date="2023-07" db="EMBL/GenBank/DDBJ databases">
        <title>Duganella aceri sp. nov., isolated from tree sap.</title>
        <authorList>
            <person name="Kim I.S."/>
        </authorList>
    </citation>
    <scope>NUCLEOTIDE SEQUENCE [LARGE SCALE GENOMIC DNA]</scope>
    <source>
        <strain evidence="17">SAP-35</strain>
    </source>
</reference>
<evidence type="ECO:0000256" key="9">
    <source>
        <dbReference type="ARBA" id="ARBA00023136"/>
    </source>
</evidence>
<dbReference type="InterPro" id="IPR000531">
    <property type="entry name" value="Beta-barrel_TonB"/>
</dbReference>
<dbReference type="InterPro" id="IPR011662">
    <property type="entry name" value="Secretin/TonB_short_N"/>
</dbReference>
<dbReference type="Proteomes" id="UP000666369">
    <property type="component" value="Unassembled WGS sequence"/>
</dbReference>
<dbReference type="Pfam" id="PF00593">
    <property type="entry name" value="TonB_dep_Rec_b-barrel"/>
    <property type="match status" value="1"/>
</dbReference>
<organism evidence="16 17">
    <name type="scientific">Duganella aceris</name>
    <dbReference type="NCBI Taxonomy" id="2703883"/>
    <lineage>
        <taxon>Bacteria</taxon>
        <taxon>Pseudomonadati</taxon>
        <taxon>Pseudomonadota</taxon>
        <taxon>Betaproteobacteria</taxon>
        <taxon>Burkholderiales</taxon>
        <taxon>Oxalobacteraceae</taxon>
        <taxon>Telluria group</taxon>
        <taxon>Duganella</taxon>
    </lineage>
</organism>
<feature type="signal peptide" evidence="14">
    <location>
        <begin position="1"/>
        <end position="28"/>
    </location>
</feature>
<dbReference type="RefSeq" id="WP_166105855.1">
    <property type="nucleotide sequence ID" value="NZ_JAADJT010000008.1"/>
</dbReference>
<evidence type="ECO:0000256" key="14">
    <source>
        <dbReference type="SAM" id="SignalP"/>
    </source>
</evidence>
<evidence type="ECO:0000313" key="16">
    <source>
        <dbReference type="EMBL" id="NGZ86194.1"/>
    </source>
</evidence>
<keyword evidence="14" id="KW-0732">Signal</keyword>
<evidence type="ECO:0000256" key="10">
    <source>
        <dbReference type="ARBA" id="ARBA00023170"/>
    </source>
</evidence>
<evidence type="ECO:0000256" key="8">
    <source>
        <dbReference type="ARBA" id="ARBA00023077"/>
    </source>
</evidence>
<keyword evidence="5" id="KW-0406">Ion transport</keyword>
<evidence type="ECO:0000256" key="2">
    <source>
        <dbReference type="ARBA" id="ARBA00009810"/>
    </source>
</evidence>
<proteinExistence type="inferred from homology"/>
<comment type="subcellular location">
    <subcellularLocation>
        <location evidence="1 12">Cell outer membrane</location>
        <topology evidence="1 12">Multi-pass membrane protein</topology>
    </subcellularLocation>
</comment>
<dbReference type="InterPro" id="IPR012910">
    <property type="entry name" value="Plug_dom"/>
</dbReference>
<sequence length="1111" mass="116520">MPASFGRSTTLALVVGAGLFACSRPASAQESRRPFNVARGAAEQSIAEFARQADVNVLASTRNLAGVVTNEVAGNLSVNEALARLIKGTGLSSRVNANGGIFIMAPPAAAGERVLAPVHAPAHAEPAPPPDEDAEATQIVVTGSRLVSRGYQAPSPVSVVDGEELRLSGAQTVETLLVQSPQFSGNIYNAAGNGGSLGVVALNMRGLGEQRSLTLVNGRRYTVTGADALTDLNTIPAALVKRVEIVTGGSSAVYGSDAIAGVINFILRDDFKGVELSSETRRDLHTNTPANQLTLTAGGNFAGDKGNAVISVDYFNRGGMLRQQVGWARVGFADGCVTPASFSDRAAGVPLPVPAGQTCSGAGGRAGLIVANSAATPAGRFFNIPTYGAAESNPALNGALAAAGLRNMSSFGVTFDPGSDAARAAIDPDDRYNNTAANYMQTPLRRAMVNSFVNYKFDDRSTGYIEAHYSSNRADTAIAPGGVANNVLVDTNNPYLSAPDREVLRQMDLAESGTTTIAQGTASYSTTPGDGLAVLGINRRNAEAGPRVSAYERNVFRSVIGARGTLLEDLRYDVYYSYARTMLTERQTGNFSLSGWQNAMLSVGGAAPLLNPFGANTLSPQALQAVTVSSKNTSVYEQQVAAGNLAGSPLDLPAGPVDVNTGFELRSNRIALTPDALNVTGDISGQGIILPVAGSTNVKELYAEMRVPVLRDAPFARQLSLNGALRYSDYSMKGSGGVWTHSLGAQWEPVHDVTVRAQIQRAIRAPNIGELYGPRNPLTPVANDSCSNRVSAAAQTAALRALCVASGVPNAAVFTAGVQPNAQVATLAGGNPSLAPETADTTTFGLVYTPHSIPNLAFSADFYKINVDGAVASLGGTLQNLFDLCYKVFADANSVYCKAIHRDPVTGAMGGGNAYVDQSLSNTGGIKTSGIDLNAVYSRDIGYGPWPGASRIEIGGNWTYTREYTFTPVQEFPNLKNFCVGSFGAICGAPAPKWKGIGRINWRNGPLTLLLRGRYTGEVLRDTYLLPLRQGSAAPAMEDVSVARIKAQQYVDLSLSLKLADQMVVHFGINNLFNRDPPLLGSGAVTWALGTAPGTYELYGRSMFFGLAKSW</sequence>
<evidence type="ECO:0000256" key="1">
    <source>
        <dbReference type="ARBA" id="ARBA00004571"/>
    </source>
</evidence>
<dbReference type="SMART" id="SM00965">
    <property type="entry name" value="STN"/>
    <property type="match status" value="1"/>
</dbReference>
<dbReference type="Gene3D" id="2.170.130.10">
    <property type="entry name" value="TonB-dependent receptor, plug domain"/>
    <property type="match status" value="1"/>
</dbReference>
<keyword evidence="6 12" id="KW-0812">Transmembrane</keyword>
<dbReference type="PANTHER" id="PTHR47234:SF2">
    <property type="entry name" value="TONB-DEPENDENT RECEPTOR"/>
    <property type="match status" value="1"/>
</dbReference>
<dbReference type="Pfam" id="PF07715">
    <property type="entry name" value="Plug"/>
    <property type="match status" value="1"/>
</dbReference>
<feature type="chain" id="PRO_5045499887" evidence="14">
    <location>
        <begin position="29"/>
        <end position="1111"/>
    </location>
</feature>
<keyword evidence="10 16" id="KW-0675">Receptor</keyword>
<dbReference type="Pfam" id="PF07660">
    <property type="entry name" value="STN"/>
    <property type="match status" value="1"/>
</dbReference>
<dbReference type="PROSITE" id="PS52016">
    <property type="entry name" value="TONB_DEPENDENT_REC_3"/>
    <property type="match status" value="1"/>
</dbReference>
<keyword evidence="9 12" id="KW-0472">Membrane</keyword>
<protein>
    <submittedName>
        <fullName evidence="16">TonB-dependent receptor</fullName>
    </submittedName>
</protein>
<evidence type="ECO:0000256" key="3">
    <source>
        <dbReference type="ARBA" id="ARBA00022448"/>
    </source>
</evidence>
<dbReference type="InterPro" id="IPR039426">
    <property type="entry name" value="TonB-dep_rcpt-like"/>
</dbReference>
<keyword evidence="4 12" id="KW-1134">Transmembrane beta strand</keyword>
<name>A0ABX0FP89_9BURK</name>
<dbReference type="Gene3D" id="2.40.170.20">
    <property type="entry name" value="TonB-dependent receptor, beta-barrel domain"/>
    <property type="match status" value="1"/>
</dbReference>
<evidence type="ECO:0000259" key="15">
    <source>
        <dbReference type="SMART" id="SM00965"/>
    </source>
</evidence>
<dbReference type="PANTHER" id="PTHR47234">
    <property type="match status" value="1"/>
</dbReference>
<evidence type="ECO:0000256" key="12">
    <source>
        <dbReference type="PROSITE-ProRule" id="PRU01360"/>
    </source>
</evidence>
<evidence type="ECO:0000256" key="5">
    <source>
        <dbReference type="ARBA" id="ARBA00022496"/>
    </source>
</evidence>
<feature type="domain" description="Secretin/TonB short N-terminal" evidence="15">
    <location>
        <begin position="55"/>
        <end position="106"/>
    </location>
</feature>
<keyword evidence="8 13" id="KW-0798">TonB box</keyword>
<dbReference type="SUPFAM" id="SSF56935">
    <property type="entry name" value="Porins"/>
    <property type="match status" value="1"/>
</dbReference>
<evidence type="ECO:0000256" key="4">
    <source>
        <dbReference type="ARBA" id="ARBA00022452"/>
    </source>
</evidence>
<evidence type="ECO:0000256" key="11">
    <source>
        <dbReference type="ARBA" id="ARBA00023237"/>
    </source>
</evidence>
<keyword evidence="11 12" id="KW-0998">Cell outer membrane</keyword>
<dbReference type="InterPro" id="IPR036942">
    <property type="entry name" value="Beta-barrel_TonB_sf"/>
</dbReference>
<dbReference type="InterPro" id="IPR037066">
    <property type="entry name" value="Plug_dom_sf"/>
</dbReference>
<accession>A0ABX0FP89</accession>
<dbReference type="Gene3D" id="3.55.50.30">
    <property type="match status" value="1"/>
</dbReference>
<keyword evidence="3 12" id="KW-0813">Transport</keyword>
<evidence type="ECO:0000256" key="13">
    <source>
        <dbReference type="RuleBase" id="RU003357"/>
    </source>
</evidence>
<keyword evidence="5" id="KW-0410">Iron transport</keyword>
<gene>
    <name evidence="16" type="ORF">GW587_18290</name>
</gene>
<evidence type="ECO:0000256" key="7">
    <source>
        <dbReference type="ARBA" id="ARBA00023004"/>
    </source>
</evidence>
<evidence type="ECO:0000256" key="6">
    <source>
        <dbReference type="ARBA" id="ARBA00022692"/>
    </source>
</evidence>
<comment type="similarity">
    <text evidence="2 12 13">Belongs to the TonB-dependent receptor family.</text>
</comment>
<evidence type="ECO:0000313" key="17">
    <source>
        <dbReference type="Proteomes" id="UP000666369"/>
    </source>
</evidence>
<dbReference type="PROSITE" id="PS51257">
    <property type="entry name" value="PROKAR_LIPOPROTEIN"/>
    <property type="match status" value="1"/>
</dbReference>
<keyword evidence="7" id="KW-0408">Iron</keyword>
<dbReference type="EMBL" id="JAADJT010000008">
    <property type="protein sequence ID" value="NGZ86194.1"/>
    <property type="molecule type" value="Genomic_DNA"/>
</dbReference>
<keyword evidence="17" id="KW-1185">Reference proteome</keyword>